<evidence type="ECO:0000313" key="10">
    <source>
        <dbReference type="Proteomes" id="UP000178797"/>
    </source>
</evidence>
<dbReference type="HAMAP" id="MF_00421">
    <property type="entry name" value="PurQ"/>
    <property type="match status" value="1"/>
</dbReference>
<dbReference type="GO" id="GO:0005524">
    <property type="term" value="F:ATP binding"/>
    <property type="evidence" value="ECO:0007669"/>
    <property type="project" value="UniProtKB-KW"/>
</dbReference>
<comment type="subunit">
    <text evidence="8">Part of the FGAM synthase complex composed of 1 PurL, 1 PurQ and 2 PurS subunits.</text>
</comment>
<dbReference type="NCBIfam" id="TIGR01737">
    <property type="entry name" value="FGAM_synth_I"/>
    <property type="match status" value="1"/>
</dbReference>
<dbReference type="PIRSF" id="PIRSF001586">
    <property type="entry name" value="FGAM_synth_I"/>
    <property type="match status" value="1"/>
</dbReference>
<evidence type="ECO:0000313" key="9">
    <source>
        <dbReference type="EMBL" id="OGL44231.1"/>
    </source>
</evidence>
<feature type="active site" evidence="8">
    <location>
        <position position="226"/>
    </location>
</feature>
<feature type="active site" evidence="8">
    <location>
        <position position="228"/>
    </location>
</feature>
<keyword evidence="3 8" id="KW-0547">Nucleotide-binding</keyword>
<evidence type="ECO:0000256" key="7">
    <source>
        <dbReference type="ARBA" id="ARBA00022962"/>
    </source>
</evidence>
<dbReference type="GO" id="GO:0004359">
    <property type="term" value="F:glutaminase activity"/>
    <property type="evidence" value="ECO:0007669"/>
    <property type="project" value="UniProtKB-EC"/>
</dbReference>
<evidence type="ECO:0000256" key="8">
    <source>
        <dbReference type="HAMAP-Rule" id="MF_00421"/>
    </source>
</evidence>
<name>A0A1F7RS20_9BACT</name>
<dbReference type="PANTHER" id="PTHR10099">
    <property type="entry name" value="PHOSPHORIBOSYLFORMYLGLYCINAMIDINE SYNTHASE"/>
    <property type="match status" value="1"/>
</dbReference>
<organism evidence="9 10">
    <name type="scientific">Candidatus Schekmanbacteria bacterium RBG_16_38_10</name>
    <dbReference type="NCBI Taxonomy" id="1817879"/>
    <lineage>
        <taxon>Bacteria</taxon>
        <taxon>Candidatus Schekmaniibacteriota</taxon>
    </lineage>
</organism>
<dbReference type="AlphaFoldDB" id="A0A1F7RS20"/>
<dbReference type="Proteomes" id="UP000178797">
    <property type="component" value="Unassembled WGS sequence"/>
</dbReference>
<comment type="catalytic activity">
    <reaction evidence="8">
        <text>N(2)-formyl-N(1)-(5-phospho-beta-D-ribosyl)glycinamide + L-glutamine + ATP + H2O = 2-formamido-N(1)-(5-O-phospho-beta-D-ribosyl)acetamidine + L-glutamate + ADP + phosphate + H(+)</text>
        <dbReference type="Rhea" id="RHEA:17129"/>
        <dbReference type="ChEBI" id="CHEBI:15377"/>
        <dbReference type="ChEBI" id="CHEBI:15378"/>
        <dbReference type="ChEBI" id="CHEBI:29985"/>
        <dbReference type="ChEBI" id="CHEBI:30616"/>
        <dbReference type="ChEBI" id="CHEBI:43474"/>
        <dbReference type="ChEBI" id="CHEBI:58359"/>
        <dbReference type="ChEBI" id="CHEBI:147286"/>
        <dbReference type="ChEBI" id="CHEBI:147287"/>
        <dbReference type="ChEBI" id="CHEBI:456216"/>
        <dbReference type="EC" id="6.3.5.3"/>
    </reaction>
</comment>
<comment type="catalytic activity">
    <reaction evidence="8">
        <text>L-glutamine + H2O = L-glutamate + NH4(+)</text>
        <dbReference type="Rhea" id="RHEA:15889"/>
        <dbReference type="ChEBI" id="CHEBI:15377"/>
        <dbReference type="ChEBI" id="CHEBI:28938"/>
        <dbReference type="ChEBI" id="CHEBI:29985"/>
        <dbReference type="ChEBI" id="CHEBI:58359"/>
        <dbReference type="EC" id="3.5.1.2"/>
    </reaction>
</comment>
<dbReference type="EC" id="6.3.5.3" evidence="8"/>
<evidence type="ECO:0000256" key="4">
    <source>
        <dbReference type="ARBA" id="ARBA00022755"/>
    </source>
</evidence>
<dbReference type="EMBL" id="MGDE01000191">
    <property type="protein sequence ID" value="OGL44231.1"/>
    <property type="molecule type" value="Genomic_DNA"/>
</dbReference>
<keyword evidence="6 8" id="KW-0067">ATP-binding</keyword>
<keyword evidence="5 8" id="KW-0378">Hydrolase</keyword>
<dbReference type="GO" id="GO:0005737">
    <property type="term" value="C:cytoplasm"/>
    <property type="evidence" value="ECO:0007669"/>
    <property type="project" value="UniProtKB-SubCell"/>
</dbReference>
<dbReference type="GO" id="GO:0004642">
    <property type="term" value="F:phosphoribosylformylglycinamidine synthase activity"/>
    <property type="evidence" value="ECO:0007669"/>
    <property type="project" value="UniProtKB-UniRule"/>
</dbReference>
<dbReference type="PANTHER" id="PTHR10099:SF1">
    <property type="entry name" value="PHOSPHORIBOSYLFORMYLGLYCINAMIDINE SYNTHASE"/>
    <property type="match status" value="1"/>
</dbReference>
<sequence length="272" mass="30611">MTKQPKALIIRAAGTNCDNETKYACQKAGIEGTILYVGRLLETPLILHNYHLFIIPGGFTYGDDLGAGKILANELRFILYDQLNKFISDGKLILGICNGFQVLVKAGLLNYPDKTTSKMDEQSITIISNDSCRFEDRWVYLKVCSQKSEFIRVEEVFELPIAHGEGKFFVSNKGVLDGLERNEQIILKYVNSRGEEDGYPFNPNGSMGSIAGVSDQTGRILGLMPHPERYVDPLQHPHWNRKVNKGIKLEDIKPDGLKLFENATKYIKNKLL</sequence>
<dbReference type="Pfam" id="PF13507">
    <property type="entry name" value="GATase_5"/>
    <property type="match status" value="1"/>
</dbReference>
<evidence type="ECO:0000256" key="5">
    <source>
        <dbReference type="ARBA" id="ARBA00022801"/>
    </source>
</evidence>
<dbReference type="UniPathway" id="UPA00074">
    <property type="reaction ID" value="UER00128"/>
</dbReference>
<accession>A0A1F7RS20</accession>
<gene>
    <name evidence="8" type="primary">purQ</name>
    <name evidence="9" type="ORF">A2W05_05270</name>
</gene>
<dbReference type="SUPFAM" id="SSF52317">
    <property type="entry name" value="Class I glutamine amidotransferase-like"/>
    <property type="match status" value="1"/>
</dbReference>
<dbReference type="EC" id="3.5.1.2" evidence="8"/>
<comment type="subcellular location">
    <subcellularLocation>
        <location evidence="8">Cytoplasm</location>
    </subcellularLocation>
</comment>
<comment type="pathway">
    <text evidence="8">Purine metabolism; IMP biosynthesis via de novo pathway; 5-amino-1-(5-phospho-D-ribosyl)imidazole from N(2)-formyl-N(1)-(5-phospho-D-ribosyl)glycinamide: step 1/2.</text>
</comment>
<keyword evidence="1 8" id="KW-0963">Cytoplasm</keyword>
<feature type="active site" description="Nucleophile" evidence="8">
    <location>
        <position position="97"/>
    </location>
</feature>
<dbReference type="InterPro" id="IPR029062">
    <property type="entry name" value="Class_I_gatase-like"/>
</dbReference>
<evidence type="ECO:0000256" key="3">
    <source>
        <dbReference type="ARBA" id="ARBA00022741"/>
    </source>
</evidence>
<dbReference type="SMART" id="SM01211">
    <property type="entry name" value="GATase_5"/>
    <property type="match status" value="1"/>
</dbReference>
<dbReference type="InterPro" id="IPR010075">
    <property type="entry name" value="PRibForGlyAmidine_synth_PurQ"/>
</dbReference>
<evidence type="ECO:0000256" key="1">
    <source>
        <dbReference type="ARBA" id="ARBA00022490"/>
    </source>
</evidence>
<keyword evidence="4 8" id="KW-0658">Purine biosynthesis</keyword>
<evidence type="ECO:0000256" key="2">
    <source>
        <dbReference type="ARBA" id="ARBA00022598"/>
    </source>
</evidence>
<comment type="caution">
    <text evidence="9">The sequence shown here is derived from an EMBL/GenBank/DDBJ whole genome shotgun (WGS) entry which is preliminary data.</text>
</comment>
<keyword evidence="7 8" id="KW-0315">Glutamine amidotransferase</keyword>
<dbReference type="Gene3D" id="3.40.50.880">
    <property type="match status" value="1"/>
</dbReference>
<comment type="function">
    <text evidence="8">Part of the phosphoribosylformylglycinamidine synthase complex involved in the purines biosynthetic pathway. Catalyzes the ATP-dependent conversion of formylglycinamide ribonucleotide (FGAR) and glutamine to yield formylglycinamidine ribonucleotide (FGAM) and glutamate. The FGAM synthase complex is composed of three subunits. PurQ produces an ammonia molecule by converting glutamine to glutamate. PurL transfers the ammonia molecule to FGAR to form FGAM in an ATP-dependent manner. PurS interacts with PurQ and PurL and is thought to assist in the transfer of the ammonia molecule from PurQ to PurL.</text>
</comment>
<proteinExistence type="inferred from homology"/>
<dbReference type="PROSITE" id="PS51273">
    <property type="entry name" value="GATASE_TYPE_1"/>
    <property type="match status" value="1"/>
</dbReference>
<protein>
    <recommendedName>
        <fullName evidence="8">Phosphoribosylformylglycinamidine synthase subunit PurQ</fullName>
        <shortName evidence="8">FGAM synthase</shortName>
        <ecNumber evidence="8">6.3.5.3</ecNumber>
    </recommendedName>
    <alternativeName>
        <fullName evidence="8">Formylglycinamide ribonucleotide amidotransferase subunit I</fullName>
        <shortName evidence="8">FGAR amidotransferase I</shortName>
        <shortName evidence="8">FGAR-AT I</shortName>
    </alternativeName>
    <alternativeName>
        <fullName evidence="8">Glutaminase PurQ</fullName>
        <ecNumber evidence="8">3.5.1.2</ecNumber>
    </alternativeName>
    <alternativeName>
        <fullName evidence="8">Phosphoribosylformylglycinamidine synthase subunit I</fullName>
    </alternativeName>
</protein>
<keyword evidence="2 8" id="KW-0436">Ligase</keyword>
<dbReference type="GO" id="GO:0006189">
    <property type="term" value="P:'de novo' IMP biosynthetic process"/>
    <property type="evidence" value="ECO:0007669"/>
    <property type="project" value="UniProtKB-UniRule"/>
</dbReference>
<reference evidence="9 10" key="1">
    <citation type="journal article" date="2016" name="Nat. Commun.">
        <title>Thousands of microbial genomes shed light on interconnected biogeochemical processes in an aquifer system.</title>
        <authorList>
            <person name="Anantharaman K."/>
            <person name="Brown C.T."/>
            <person name="Hug L.A."/>
            <person name="Sharon I."/>
            <person name="Castelle C.J."/>
            <person name="Probst A.J."/>
            <person name="Thomas B.C."/>
            <person name="Singh A."/>
            <person name="Wilkins M.J."/>
            <person name="Karaoz U."/>
            <person name="Brodie E.L."/>
            <person name="Williams K.H."/>
            <person name="Hubbard S.S."/>
            <person name="Banfield J.F."/>
        </authorList>
    </citation>
    <scope>NUCLEOTIDE SEQUENCE [LARGE SCALE GENOMIC DNA]</scope>
</reference>
<evidence type="ECO:0000256" key="6">
    <source>
        <dbReference type="ARBA" id="ARBA00022840"/>
    </source>
</evidence>